<accession>A0AAV7N035</accession>
<feature type="region of interest" description="Disordered" evidence="1">
    <location>
        <begin position="79"/>
        <end position="105"/>
    </location>
</feature>
<gene>
    <name evidence="2" type="ORF">NDU88_005686</name>
</gene>
<evidence type="ECO:0000313" key="3">
    <source>
        <dbReference type="Proteomes" id="UP001066276"/>
    </source>
</evidence>
<sequence>MQQRPGGGEWRGRAHLHRGPLPIPRAAAATTFTLAEGRREASCDGRSQTLPLLHLGDLRSKRVFAPARAKTKLQGALQLLQQGSGIRRSPQPGHRGEGRSAREPPLRYKLHDQGGRLHSLAPYLDSGPSGILSWRGPRRPRLCHAAQSEPRRLARQPLHSPHLSLHRRRRARSAPEGRRVFAPASHTFALRTTARERLQDIFM</sequence>
<organism evidence="2 3">
    <name type="scientific">Pleurodeles waltl</name>
    <name type="common">Iberian ribbed newt</name>
    <dbReference type="NCBI Taxonomy" id="8319"/>
    <lineage>
        <taxon>Eukaryota</taxon>
        <taxon>Metazoa</taxon>
        <taxon>Chordata</taxon>
        <taxon>Craniata</taxon>
        <taxon>Vertebrata</taxon>
        <taxon>Euteleostomi</taxon>
        <taxon>Amphibia</taxon>
        <taxon>Batrachia</taxon>
        <taxon>Caudata</taxon>
        <taxon>Salamandroidea</taxon>
        <taxon>Salamandridae</taxon>
        <taxon>Pleurodelinae</taxon>
        <taxon>Pleurodeles</taxon>
    </lineage>
</organism>
<dbReference type="EMBL" id="JANPWB010000013">
    <property type="protein sequence ID" value="KAJ1108310.1"/>
    <property type="molecule type" value="Genomic_DNA"/>
</dbReference>
<name>A0AAV7N035_PLEWA</name>
<proteinExistence type="predicted"/>
<protein>
    <submittedName>
        <fullName evidence="2">Uncharacterized protein</fullName>
    </submittedName>
</protein>
<dbReference type="AlphaFoldDB" id="A0AAV7N035"/>
<feature type="region of interest" description="Disordered" evidence="1">
    <location>
        <begin position="147"/>
        <end position="178"/>
    </location>
</feature>
<reference evidence="2" key="1">
    <citation type="journal article" date="2022" name="bioRxiv">
        <title>Sequencing and chromosome-scale assembly of the giantPleurodeles waltlgenome.</title>
        <authorList>
            <person name="Brown T."/>
            <person name="Elewa A."/>
            <person name="Iarovenko S."/>
            <person name="Subramanian E."/>
            <person name="Araus A.J."/>
            <person name="Petzold A."/>
            <person name="Susuki M."/>
            <person name="Suzuki K.-i.T."/>
            <person name="Hayashi T."/>
            <person name="Toyoda A."/>
            <person name="Oliveira C."/>
            <person name="Osipova E."/>
            <person name="Leigh N.D."/>
            <person name="Simon A."/>
            <person name="Yun M.H."/>
        </authorList>
    </citation>
    <scope>NUCLEOTIDE SEQUENCE</scope>
    <source>
        <strain evidence="2">20211129_DDA</strain>
        <tissue evidence="2">Liver</tissue>
    </source>
</reference>
<evidence type="ECO:0000313" key="2">
    <source>
        <dbReference type="EMBL" id="KAJ1108310.1"/>
    </source>
</evidence>
<evidence type="ECO:0000256" key="1">
    <source>
        <dbReference type="SAM" id="MobiDB-lite"/>
    </source>
</evidence>
<feature type="compositionally biased region" description="Basic and acidic residues" evidence="1">
    <location>
        <begin position="94"/>
        <end position="105"/>
    </location>
</feature>
<comment type="caution">
    <text evidence="2">The sequence shown here is derived from an EMBL/GenBank/DDBJ whole genome shotgun (WGS) entry which is preliminary data.</text>
</comment>
<dbReference type="Proteomes" id="UP001066276">
    <property type="component" value="Chromosome 9"/>
</dbReference>
<keyword evidence="3" id="KW-1185">Reference proteome</keyword>